<dbReference type="PROSITE" id="PS51257">
    <property type="entry name" value="PROKAR_LIPOPROTEIN"/>
    <property type="match status" value="1"/>
</dbReference>
<dbReference type="InterPro" id="IPR036188">
    <property type="entry name" value="FAD/NAD-bd_sf"/>
</dbReference>
<evidence type="ECO:0000259" key="6">
    <source>
        <dbReference type="PROSITE" id="PS00624"/>
    </source>
</evidence>
<comment type="similarity">
    <text evidence="2">Belongs to the GMC oxidoreductase family.</text>
</comment>
<keyword evidence="3" id="KW-0285">Flavoprotein</keyword>
<dbReference type="PROSITE" id="PS00624">
    <property type="entry name" value="GMC_OXRED_2"/>
    <property type="match status" value="1"/>
</dbReference>
<dbReference type="AlphaFoldDB" id="A0AAP5QHD1"/>
<accession>A0AAP5QHD1</accession>
<dbReference type="Gene3D" id="3.30.560.10">
    <property type="entry name" value="Glucose Oxidase, domain 3"/>
    <property type="match status" value="1"/>
</dbReference>
<dbReference type="Pfam" id="PF00732">
    <property type="entry name" value="GMC_oxred_N"/>
    <property type="match status" value="1"/>
</dbReference>
<protein>
    <submittedName>
        <fullName evidence="7">GMC family oxidoreductase N-terminal domain-containing protein</fullName>
    </submittedName>
</protein>
<keyword evidence="4" id="KW-0274">FAD</keyword>
<name>A0AAP5QHD1_9BURK</name>
<dbReference type="PANTHER" id="PTHR11552:SF147">
    <property type="entry name" value="CHOLINE DEHYDROGENASE, MITOCHONDRIAL"/>
    <property type="match status" value="1"/>
</dbReference>
<evidence type="ECO:0000313" key="8">
    <source>
        <dbReference type="Proteomes" id="UP001246473"/>
    </source>
</evidence>
<dbReference type="Proteomes" id="UP001246473">
    <property type="component" value="Unassembled WGS sequence"/>
</dbReference>
<dbReference type="PIRSF" id="PIRSF000137">
    <property type="entry name" value="Alcohol_oxidase"/>
    <property type="match status" value="1"/>
</dbReference>
<comment type="cofactor">
    <cofactor evidence="1">
        <name>FAD</name>
        <dbReference type="ChEBI" id="CHEBI:57692"/>
    </cofactor>
</comment>
<feature type="active site" description="Proton donor" evidence="5">
    <location>
        <position position="474"/>
    </location>
</feature>
<evidence type="ECO:0000256" key="3">
    <source>
        <dbReference type="ARBA" id="ARBA00022630"/>
    </source>
</evidence>
<sequence length="537" mass="59154">MEKRRVIECDFLVVGAGSAGCVLANRLSEGGRDEVVLLESGRALDTLLLRMPKGFGQLIFDTKYVTRFETEPEVGTGGVADSWPRGKLMGGCSSVNGLFYTRGQAADFDDWEAMGNTGWGWRHIAPCFKALEDHEMGEDEVRGVGGPMHISRHRNPHPLSDAFIDSATKCGLPRQEDINRPGQEGVGYVVFTAKDGKRMDAATAFIKPIKNRSNLRVFKQTEAIKILFHGKKATGILARDPAGTLQIKVRKELIVSAGTLESPKLLQLSGIGSAAHLQKFGISTLVDLPGVGQNLHDHRLLAVQYRINRPISINPGLKRFGLVKNIIYYLLTSKGIMSTGSHDVVAFLKSDPALDRPDIELIMGPMSTKPGRLSMDVENEHGIMFVGYQLRPESRGEVMIRSADPQENPQIRPGVLTHEKDRQYGEKIIEAIRRICTTPPLSEVIDYETFPGNKVRNAEEAEQYHLDYGSSVYHPVGTCKMGQGPDAVVDERLRVRGVEGLRVVDASVMPVIVSAHTHAATMAIAWRGAQMIAEDWR</sequence>
<feature type="active site" description="Proton acceptor" evidence="5">
    <location>
        <position position="516"/>
    </location>
</feature>
<evidence type="ECO:0000256" key="1">
    <source>
        <dbReference type="ARBA" id="ARBA00001974"/>
    </source>
</evidence>
<dbReference type="EMBL" id="JANSLM010000028">
    <property type="protein sequence ID" value="MDT8843715.1"/>
    <property type="molecule type" value="Genomic_DNA"/>
</dbReference>
<dbReference type="RefSeq" id="WP_315697693.1">
    <property type="nucleotide sequence ID" value="NZ_JANSLM010000028.1"/>
</dbReference>
<dbReference type="Gene3D" id="3.50.50.60">
    <property type="entry name" value="FAD/NAD(P)-binding domain"/>
    <property type="match status" value="1"/>
</dbReference>
<reference evidence="7" key="1">
    <citation type="submission" date="2022-08" db="EMBL/GenBank/DDBJ databases">
        <authorList>
            <person name="Kim S.-J."/>
        </authorList>
    </citation>
    <scope>NUCLEOTIDE SEQUENCE</scope>
    <source>
        <strain evidence="7">KJ</strain>
    </source>
</reference>
<comment type="caution">
    <text evidence="7">The sequence shown here is derived from an EMBL/GenBank/DDBJ whole genome shotgun (WGS) entry which is preliminary data.</text>
</comment>
<dbReference type="Pfam" id="PF05199">
    <property type="entry name" value="GMC_oxred_C"/>
    <property type="match status" value="1"/>
</dbReference>
<evidence type="ECO:0000313" key="7">
    <source>
        <dbReference type="EMBL" id="MDT8843715.1"/>
    </source>
</evidence>
<dbReference type="SUPFAM" id="SSF51905">
    <property type="entry name" value="FAD/NAD(P)-binding domain"/>
    <property type="match status" value="1"/>
</dbReference>
<feature type="domain" description="Glucose-methanol-choline oxidoreductase N-terminal" evidence="6">
    <location>
        <begin position="258"/>
        <end position="272"/>
    </location>
</feature>
<dbReference type="GO" id="GO:0016614">
    <property type="term" value="F:oxidoreductase activity, acting on CH-OH group of donors"/>
    <property type="evidence" value="ECO:0007669"/>
    <property type="project" value="InterPro"/>
</dbReference>
<evidence type="ECO:0000256" key="2">
    <source>
        <dbReference type="ARBA" id="ARBA00010790"/>
    </source>
</evidence>
<dbReference type="PANTHER" id="PTHR11552">
    <property type="entry name" value="GLUCOSE-METHANOL-CHOLINE GMC OXIDOREDUCTASE"/>
    <property type="match status" value="1"/>
</dbReference>
<dbReference type="InterPro" id="IPR000172">
    <property type="entry name" value="GMC_OxRdtase_N"/>
</dbReference>
<evidence type="ECO:0000256" key="4">
    <source>
        <dbReference type="ARBA" id="ARBA00022827"/>
    </source>
</evidence>
<dbReference type="InterPro" id="IPR012132">
    <property type="entry name" value="GMC_OxRdtase"/>
</dbReference>
<dbReference type="InterPro" id="IPR007867">
    <property type="entry name" value="GMC_OxRtase_C"/>
</dbReference>
<gene>
    <name evidence="7" type="ORF">ParKJ_40650</name>
</gene>
<dbReference type="GO" id="GO:0050660">
    <property type="term" value="F:flavin adenine dinucleotide binding"/>
    <property type="evidence" value="ECO:0007669"/>
    <property type="project" value="InterPro"/>
</dbReference>
<evidence type="ECO:0000256" key="5">
    <source>
        <dbReference type="PIRSR" id="PIRSR000137-1"/>
    </source>
</evidence>
<organism evidence="7 8">
    <name type="scientific">Paraburkholderia fungorum</name>
    <dbReference type="NCBI Taxonomy" id="134537"/>
    <lineage>
        <taxon>Bacteria</taxon>
        <taxon>Pseudomonadati</taxon>
        <taxon>Pseudomonadota</taxon>
        <taxon>Betaproteobacteria</taxon>
        <taxon>Burkholderiales</taxon>
        <taxon>Burkholderiaceae</taxon>
        <taxon>Paraburkholderia</taxon>
    </lineage>
</organism>
<proteinExistence type="inferred from homology"/>
<dbReference type="SUPFAM" id="SSF54373">
    <property type="entry name" value="FAD-linked reductases, C-terminal domain"/>
    <property type="match status" value="1"/>
</dbReference>